<dbReference type="AlphaFoldDB" id="A0A939MQ28"/>
<evidence type="ECO:0000313" key="5">
    <source>
        <dbReference type="Proteomes" id="UP000664382"/>
    </source>
</evidence>
<keyword evidence="5" id="KW-1185">Reference proteome</keyword>
<evidence type="ECO:0000256" key="2">
    <source>
        <dbReference type="ARBA" id="ARBA00022737"/>
    </source>
</evidence>
<dbReference type="InterPro" id="IPR001307">
    <property type="entry name" value="Thiosulphate_STrfase_CS"/>
</dbReference>
<feature type="domain" description="Rhodanese" evidence="3">
    <location>
        <begin position="181"/>
        <end position="285"/>
    </location>
</feature>
<dbReference type="Proteomes" id="UP000664382">
    <property type="component" value="Unassembled WGS sequence"/>
</dbReference>
<dbReference type="Pfam" id="PF00581">
    <property type="entry name" value="Rhodanese"/>
    <property type="match status" value="1"/>
</dbReference>
<feature type="domain" description="Rhodanese" evidence="3">
    <location>
        <begin position="20"/>
        <end position="139"/>
    </location>
</feature>
<proteinExistence type="predicted"/>
<dbReference type="PANTHER" id="PTHR11364:SF27">
    <property type="entry name" value="SULFURTRANSFERASE"/>
    <property type="match status" value="1"/>
</dbReference>
<dbReference type="InterPro" id="IPR001763">
    <property type="entry name" value="Rhodanese-like_dom"/>
</dbReference>
<organism evidence="4 5">
    <name type="scientific">Leucobacter weissii</name>
    <dbReference type="NCBI Taxonomy" id="1983706"/>
    <lineage>
        <taxon>Bacteria</taxon>
        <taxon>Bacillati</taxon>
        <taxon>Actinomycetota</taxon>
        <taxon>Actinomycetes</taxon>
        <taxon>Micrococcales</taxon>
        <taxon>Microbacteriaceae</taxon>
        <taxon>Leucobacter</taxon>
    </lineage>
</organism>
<evidence type="ECO:0000256" key="1">
    <source>
        <dbReference type="ARBA" id="ARBA00022679"/>
    </source>
</evidence>
<comment type="caution">
    <text evidence="4">The sequence shown here is derived from an EMBL/GenBank/DDBJ whole genome shotgun (WGS) entry which is preliminary data.</text>
</comment>
<dbReference type="SUPFAM" id="SSF52821">
    <property type="entry name" value="Rhodanese/Cell cycle control phosphatase"/>
    <property type="match status" value="2"/>
</dbReference>
<dbReference type="PANTHER" id="PTHR11364">
    <property type="entry name" value="THIOSULFATE SULFERTANSFERASE"/>
    <property type="match status" value="1"/>
</dbReference>
<protein>
    <submittedName>
        <fullName evidence="4">Sulfurtransferase</fullName>
    </submittedName>
</protein>
<keyword evidence="2" id="KW-0677">Repeat</keyword>
<dbReference type="RefSeq" id="WP_208095913.1">
    <property type="nucleotide sequence ID" value="NZ_JAGDYM010000004.1"/>
</dbReference>
<name>A0A939MQ28_9MICO</name>
<accession>A0A939MQ28</accession>
<dbReference type="SMART" id="SM00450">
    <property type="entry name" value="RHOD"/>
    <property type="match status" value="2"/>
</dbReference>
<gene>
    <name evidence="4" type="ORF">J4H92_03250</name>
</gene>
<dbReference type="EMBL" id="JAGDYM010000004">
    <property type="protein sequence ID" value="MBO1900964.1"/>
    <property type="molecule type" value="Genomic_DNA"/>
</dbReference>
<evidence type="ECO:0000259" key="3">
    <source>
        <dbReference type="PROSITE" id="PS50206"/>
    </source>
</evidence>
<evidence type="ECO:0000313" key="4">
    <source>
        <dbReference type="EMBL" id="MBO1900964.1"/>
    </source>
</evidence>
<dbReference type="CDD" id="cd01448">
    <property type="entry name" value="TST_Repeat_1"/>
    <property type="match status" value="1"/>
</dbReference>
<sequence length="291" mass="31370">MADQTLLIDPHQLAQELEVGADDLVVLDVRVHYVDGEPVPHRSAYEEGHLPGALFVDLVGELSDPHDRLQFTLPSAVRFSRAVGALGVGDESRVVVYTDGWQIWATRLWWLFRYFGFDRVRVLNGNFRSWAAAGLPVSQEIPSPVPAEFTARPRQELVIDEREVERISSGEAPGLLVNALPYELFTGEVPTHGTTAGRIPASANIPWPVAADLDSGRFADPQEIERAAAPVLSAAGEGGPVAAYCGAGVSATGLIFGLALIGRDDIRLYDGSLDSWVLGGRRGLERGEPGA</sequence>
<dbReference type="Gene3D" id="3.40.250.10">
    <property type="entry name" value="Rhodanese-like domain"/>
    <property type="match status" value="2"/>
</dbReference>
<dbReference type="GO" id="GO:0004792">
    <property type="term" value="F:thiosulfate-cyanide sulfurtransferase activity"/>
    <property type="evidence" value="ECO:0007669"/>
    <property type="project" value="InterPro"/>
</dbReference>
<keyword evidence="1" id="KW-0808">Transferase</keyword>
<dbReference type="PROSITE" id="PS50206">
    <property type="entry name" value="RHODANESE_3"/>
    <property type="match status" value="2"/>
</dbReference>
<reference evidence="4" key="1">
    <citation type="submission" date="2021-03" db="EMBL/GenBank/DDBJ databases">
        <title>Leucobacter chromiisoli sp. nov., isolated from chromium-containing soil of chemical plant.</title>
        <authorList>
            <person name="Xu Z."/>
        </authorList>
    </citation>
    <scope>NUCLEOTIDE SEQUENCE</scope>
    <source>
        <strain evidence="4">S27</strain>
    </source>
</reference>
<dbReference type="PROSITE" id="PS00380">
    <property type="entry name" value="RHODANESE_1"/>
    <property type="match status" value="1"/>
</dbReference>
<dbReference type="InterPro" id="IPR036873">
    <property type="entry name" value="Rhodanese-like_dom_sf"/>
</dbReference>
<dbReference type="InterPro" id="IPR045078">
    <property type="entry name" value="TST/MPST-like"/>
</dbReference>